<dbReference type="AlphaFoldDB" id="A4D1E5"/>
<accession>A4D1E5</accession>
<protein>
    <submittedName>
        <fullName evidence="1">LOC401386</fullName>
    </submittedName>
</protein>
<sequence>MEKHLRGLDLAVMVKQKATPGYYIPIWPVSSASKSMETCLAFFTLKETSSVGSCRAFTARELEQAKTPVSPCLVLTAAVEAAAQCRLIVGLLTKEKSQPSLSTISGGNSLPAKRTAETSSNDLLCEDCACFLFAFHHDWKFPETFPAAEAYTVCRTSSPAIPQWLGDSHFKSVEFYPEGGCVDSDYILSSMPIWVRPCDEWSSVEYEQKCYVSEEDMPSPSFLFPYPLVCVGFQGVLGRGLGHNFKRHSAKYHNPKC</sequence>
<reference evidence="1" key="1">
    <citation type="journal article" date="2003" name="Science">
        <title>Human chromosome 7: DNA sequence and biology.</title>
        <authorList>
            <person name="Scherer S.W."/>
            <person name="Cheung J."/>
            <person name="MacDonald J.R."/>
            <person name="Osborne L.R."/>
            <person name="Nakabayashi K."/>
            <person name="Herbrick J.A."/>
            <person name="Carson A.R."/>
            <person name="Parker-Katiraee L."/>
            <person name="Skaug J."/>
            <person name="Khaja R."/>
            <person name="Zhang J."/>
            <person name="Hudek A.K."/>
            <person name="Li M."/>
            <person name="Haddad M."/>
            <person name="Duggan G.E."/>
            <person name="Fernandez B.A."/>
            <person name="Kanematsu E."/>
            <person name="Gentles S."/>
            <person name="Christopoulos C.C."/>
            <person name="Choufani S."/>
            <person name="Kwasnicka D."/>
            <person name="Zheng X.H."/>
            <person name="Lai Z."/>
            <person name="Nusskern D."/>
            <person name="Zhang Q."/>
            <person name="Gu Z."/>
            <person name="Lu F."/>
            <person name="Zeesman S."/>
            <person name="Nowaczyk M.J."/>
            <person name="Teshima I."/>
            <person name="Chitayat D."/>
            <person name="Shuman C."/>
            <person name="Weksberg R."/>
            <person name="Zackai E.H."/>
            <person name="Grebe T.A."/>
            <person name="Cox S.R."/>
            <person name="Kirkpatrick S.J."/>
            <person name="Rahman N."/>
            <person name="Friedman J.M."/>
            <person name="Heng H.H."/>
            <person name="Pelicci P.G."/>
            <person name="Lo-Coco F."/>
            <person name="Belloni E."/>
            <person name="Shaffer L.G."/>
            <person name="Pober B."/>
            <person name="Morton C.C."/>
            <person name="Gusella J.F."/>
            <person name="Bruns G.A."/>
            <person name="Korf B.R."/>
            <person name="Quade B.J."/>
            <person name="Ligon A.H."/>
            <person name="Ferguson H."/>
            <person name="Higgins A.W."/>
            <person name="Leach N.T."/>
            <person name="Herrick S.R."/>
            <person name="Lemyre E."/>
            <person name="Farra C.G."/>
            <person name="Kim H.G."/>
            <person name="Summers A.M."/>
            <person name="Gripp K.W."/>
            <person name="Roberts W."/>
            <person name="Szatmari P."/>
            <person name="Winsor E.J."/>
            <person name="Grzeschik K.H."/>
            <person name="Teebi A."/>
            <person name="Minassian B.A."/>
            <person name="Kere J."/>
            <person name="Armengol L."/>
            <person name="Pujana M.A."/>
            <person name="Estivill X."/>
            <person name="Wilson M.D."/>
            <person name="Koop B.F."/>
            <person name="Tosi S."/>
            <person name="Moore G.E."/>
            <person name="Boright A.P."/>
            <person name="Zlotorynski E."/>
            <person name="Kerem B."/>
            <person name="Kroisel P.M."/>
            <person name="Petek E."/>
            <person name="Oscier D.G."/>
            <person name="Mould S.J."/>
            <person name="Dohner H."/>
            <person name="Dohner K."/>
            <person name="Rommens J.M."/>
            <person name="Vincent J.B."/>
            <person name="Venter J.C."/>
            <person name="Li P.W."/>
            <person name="Mural R.J."/>
            <person name="Adams M.D."/>
            <person name="Tsui L.C."/>
        </authorList>
    </citation>
    <scope>NUCLEOTIDE SEQUENCE [LARGE SCALE GENOMIC DNA]</scope>
</reference>
<gene>
    <name evidence="1" type="primary">LOC401386</name>
    <name evidence="1" type="ORF">tcag7.1230</name>
</gene>
<dbReference type="EMBL" id="CH236949">
    <property type="protein sequence ID" value="EAL24160.1"/>
    <property type="molecule type" value="Genomic_DNA"/>
</dbReference>
<name>A4D1E5_HUMAN</name>
<evidence type="ECO:0000313" key="1">
    <source>
        <dbReference type="EMBL" id="EAL24160.1"/>
    </source>
</evidence>
<organism evidence="1">
    <name type="scientific">Homo sapiens</name>
    <name type="common">Human</name>
    <dbReference type="NCBI Taxonomy" id="9606"/>
    <lineage>
        <taxon>Eukaryota</taxon>
        <taxon>Metazoa</taxon>
        <taxon>Chordata</taxon>
        <taxon>Craniata</taxon>
        <taxon>Vertebrata</taxon>
        <taxon>Euteleostomi</taxon>
        <taxon>Mammalia</taxon>
        <taxon>Eutheria</taxon>
        <taxon>Euarchontoglires</taxon>
        <taxon>Primates</taxon>
        <taxon>Haplorrhini</taxon>
        <taxon>Catarrhini</taxon>
        <taxon>Hominidae</taxon>
        <taxon>Homo</taxon>
    </lineage>
</organism>
<proteinExistence type="predicted"/>
<reference evidence="1" key="2">
    <citation type="submission" date="2004-06" db="EMBL/GenBank/DDBJ databases">
        <authorList>
            <person name="Scherer S.W."/>
            <person name="Cheung J."/>
            <person name="MacDonald J.R."/>
            <person name="Osborne L.R."/>
            <person name="Nakabayashi K."/>
            <person name="Herbrick J.-A."/>
            <person name="Carson A.R."/>
            <person name="Parker-Katiraee L."/>
            <person name="Skaug J."/>
            <person name="Khaja R."/>
            <person name="Zhang J."/>
            <person name="Hudek A.K."/>
            <person name="Li M."/>
            <person name="Haddad M."/>
            <person name="Duggan G.E."/>
            <person name="Fernandez B.A."/>
            <person name="Kanematsu E."/>
            <person name="Gentles S."/>
            <person name="Christopoulos C.C."/>
            <person name="Choufani S."/>
            <person name="Kwasnicka D."/>
            <person name="Zheng X.H."/>
            <person name="Nusskern D."/>
            <person name="Zhang Q."/>
            <person name="Gu Z."/>
            <person name="Lu F."/>
            <person name="Zeesman S."/>
            <person name="Teshima I."/>
            <person name="Chitayat D."/>
            <person name="Shuman C."/>
            <person name="Weksberg R."/>
            <person name="Zackai E.H."/>
            <person name="Grebe T.A."/>
            <person name="Cox S.R."/>
            <person name="Kirkpatrick S.J."/>
            <person name="Rahman N."/>
            <person name="Friedman J.M."/>
            <person name="Heng H.H.Q."/>
            <person name="Pelicci P."/>
            <person name="Lococo F."/>
            <person name="Belloni E."/>
            <person name="Shaffer L.G."/>
            <person name="Morton C.C."/>
            <person name="Pober B."/>
            <person name="Gusella J."/>
            <person name="Bruns G."/>
            <person name="Korf B.R."/>
            <person name="Quade B.J."/>
            <person name="Ligon A.H."/>
            <person name="Ferguson H."/>
            <person name="Higgins A.W."/>
            <person name="Leach N.T."/>
            <person name="Herrick S.R."/>
            <person name="Lemyre E."/>
            <person name="Farra C.G."/>
            <person name="Kim H.-G."/>
            <person name="Summers A.M."/>
            <person name="Gripp K.W."/>
            <person name="Roberts W."/>
            <person name="Szatmari P."/>
            <person name="Winsor E.J.T."/>
            <person name="Grzeschik K.-H."/>
            <person name="Teebi A."/>
            <person name="Minassian B.A."/>
            <person name="Kere J."/>
            <person name="Armengol L."/>
            <person name="Pujana M.Angel."/>
            <person name="Estivill X."/>
            <person name="Wilson M.D."/>
            <person name="Koop B.F."/>
            <person name="Tosi S."/>
            <person name="Moore G.E."/>
            <person name="Boright A.P."/>
            <person name="Zlotorynski E."/>
            <person name="Kerem B."/>
            <person name="Kroisel P.M."/>
            <person name="Petek E."/>
            <person name="Oscier D.G."/>
            <person name="Mould S.J."/>
            <person name="Doehner H."/>
            <person name="Doehner K."/>
            <person name="Rommens J.M."/>
            <person name="Vincent J.B."/>
            <person name="Venter J.C."/>
            <person name="Li P.W."/>
            <person name="Mural R.J."/>
            <person name="Adams M.D."/>
            <person name="Tsui L.-C."/>
        </authorList>
    </citation>
    <scope>NUCLEOTIDE SEQUENCE</scope>
</reference>